<dbReference type="FunCoup" id="A0A0D2A216">
    <property type="interactions" value="18"/>
</dbReference>
<dbReference type="Pfam" id="PF03358">
    <property type="entry name" value="FMN_red"/>
    <property type="match status" value="1"/>
</dbReference>
<dbReference type="InterPro" id="IPR029039">
    <property type="entry name" value="Flavoprotein-like_sf"/>
</dbReference>
<dbReference type="InterPro" id="IPR005025">
    <property type="entry name" value="FMN_Rdtase-like_dom"/>
</dbReference>
<proteinExistence type="predicted"/>
<dbReference type="GO" id="GO:0016491">
    <property type="term" value="F:oxidoreductase activity"/>
    <property type="evidence" value="ECO:0007669"/>
    <property type="project" value="InterPro"/>
</dbReference>
<dbReference type="SUPFAM" id="SSF52218">
    <property type="entry name" value="Flavoproteins"/>
    <property type="match status" value="1"/>
</dbReference>
<reference evidence="2 3" key="1">
    <citation type="submission" date="2015-01" db="EMBL/GenBank/DDBJ databases">
        <title>The Genome Sequence of Ochroconis gallopava CBS43764.</title>
        <authorList>
            <consortium name="The Broad Institute Genomics Platform"/>
            <person name="Cuomo C."/>
            <person name="de Hoog S."/>
            <person name="Gorbushina A."/>
            <person name="Stielow B."/>
            <person name="Teixiera M."/>
            <person name="Abouelleil A."/>
            <person name="Chapman S.B."/>
            <person name="Priest M."/>
            <person name="Young S.K."/>
            <person name="Wortman J."/>
            <person name="Nusbaum C."/>
            <person name="Birren B."/>
        </authorList>
    </citation>
    <scope>NUCLEOTIDE SEQUENCE [LARGE SCALE GENOMIC DNA]</scope>
    <source>
        <strain evidence="2 3">CBS 43764</strain>
    </source>
</reference>
<dbReference type="Proteomes" id="UP000053259">
    <property type="component" value="Unassembled WGS sequence"/>
</dbReference>
<dbReference type="EMBL" id="KN847560">
    <property type="protein sequence ID" value="KIW00803.1"/>
    <property type="molecule type" value="Genomic_DNA"/>
</dbReference>
<dbReference type="GO" id="GO:0010181">
    <property type="term" value="F:FMN binding"/>
    <property type="evidence" value="ECO:0007669"/>
    <property type="project" value="TreeGrafter"/>
</dbReference>
<protein>
    <recommendedName>
        <fullName evidence="1">NADPH-dependent FMN reductase-like domain-containing protein</fullName>
    </recommendedName>
</protein>
<dbReference type="GO" id="GO:0005829">
    <property type="term" value="C:cytosol"/>
    <property type="evidence" value="ECO:0007669"/>
    <property type="project" value="TreeGrafter"/>
</dbReference>
<dbReference type="InParanoid" id="A0A0D2A216"/>
<name>A0A0D2A216_9PEZI</name>
<dbReference type="STRING" id="253628.A0A0D2A216"/>
<dbReference type="OrthoDB" id="68575at2759"/>
<dbReference type="HOGENOM" id="CLU_055322_2_0_1"/>
<keyword evidence="3" id="KW-1185">Reference proteome</keyword>
<dbReference type="Gene3D" id="3.40.50.360">
    <property type="match status" value="1"/>
</dbReference>
<dbReference type="PANTHER" id="PTHR30543">
    <property type="entry name" value="CHROMATE REDUCTASE"/>
    <property type="match status" value="1"/>
</dbReference>
<dbReference type="GeneID" id="27315755"/>
<evidence type="ECO:0000313" key="2">
    <source>
        <dbReference type="EMBL" id="KIW00803.1"/>
    </source>
</evidence>
<evidence type="ECO:0000313" key="3">
    <source>
        <dbReference type="Proteomes" id="UP000053259"/>
    </source>
</evidence>
<dbReference type="PANTHER" id="PTHR30543:SF21">
    <property type="entry name" value="NAD(P)H-DEPENDENT FMN REDUCTASE LOT6"/>
    <property type="match status" value="1"/>
</dbReference>
<dbReference type="AlphaFoldDB" id="A0A0D2A216"/>
<dbReference type="InterPro" id="IPR050712">
    <property type="entry name" value="NAD(P)H-dep_reductase"/>
</dbReference>
<dbReference type="VEuPathDB" id="FungiDB:PV09_07782"/>
<dbReference type="RefSeq" id="XP_016210672.1">
    <property type="nucleotide sequence ID" value="XM_016361593.1"/>
</dbReference>
<evidence type="ECO:0000259" key="1">
    <source>
        <dbReference type="Pfam" id="PF03358"/>
    </source>
</evidence>
<organism evidence="2 3">
    <name type="scientific">Verruconis gallopava</name>
    <dbReference type="NCBI Taxonomy" id="253628"/>
    <lineage>
        <taxon>Eukaryota</taxon>
        <taxon>Fungi</taxon>
        <taxon>Dikarya</taxon>
        <taxon>Ascomycota</taxon>
        <taxon>Pezizomycotina</taxon>
        <taxon>Dothideomycetes</taxon>
        <taxon>Pleosporomycetidae</taxon>
        <taxon>Venturiales</taxon>
        <taxon>Sympoventuriaceae</taxon>
        <taxon>Verruconis</taxon>
    </lineage>
</organism>
<accession>A0A0D2A216</accession>
<sequence>MESAPQIAVIICSARKPRVCPQIAEFVIQTVVSHSPAVKDQLHIIDLAERQLPFFDEPGIPSQIGDYTEYAHEHTRQWSLEVQNYQGFIFILPQYNWGYPAVLKNAIDFLFKEWNKKAAMIVSYGGHGGTKAAEQLRQVLNGVAMHVIETMPSLTFGSKEITRTAMAGQKMPPMGGEGGLWESKQDEILAAFNELNAHIHKRDSKEG</sequence>
<feature type="domain" description="NADPH-dependent FMN reductase-like" evidence="1">
    <location>
        <begin position="6"/>
        <end position="150"/>
    </location>
</feature>
<gene>
    <name evidence="2" type="ORF">PV09_07782</name>
</gene>